<protein>
    <recommendedName>
        <fullName evidence="3">Thioredoxin domain-containing protein</fullName>
    </recommendedName>
</protein>
<evidence type="ECO:0008006" key="3">
    <source>
        <dbReference type="Google" id="ProtNLM"/>
    </source>
</evidence>
<dbReference type="InterPro" id="IPR036249">
    <property type="entry name" value="Thioredoxin-like_sf"/>
</dbReference>
<dbReference type="Gene3D" id="3.40.30.10">
    <property type="entry name" value="Glutaredoxin"/>
    <property type="match status" value="1"/>
</dbReference>
<gene>
    <name evidence="1" type="ORF">COA71_01235</name>
</gene>
<accession>A0A2A5CJ39</accession>
<comment type="caution">
    <text evidence="1">The sequence shown here is derived from an EMBL/GenBank/DDBJ whole genome shotgun (WGS) entry which is preliminary data.</text>
</comment>
<evidence type="ECO:0000313" key="2">
    <source>
        <dbReference type="Proteomes" id="UP000228987"/>
    </source>
</evidence>
<evidence type="ECO:0000313" key="1">
    <source>
        <dbReference type="EMBL" id="PCJ43525.1"/>
    </source>
</evidence>
<dbReference type="EMBL" id="NVWI01000001">
    <property type="protein sequence ID" value="PCJ43525.1"/>
    <property type="molecule type" value="Genomic_DNA"/>
</dbReference>
<name>A0A2A5CJ39_9GAMM</name>
<dbReference type="AlphaFoldDB" id="A0A2A5CJ39"/>
<reference evidence="2" key="1">
    <citation type="submission" date="2017-08" db="EMBL/GenBank/DDBJ databases">
        <title>A dynamic microbial community with high functional redundancy inhabits the cold, oxic subseafloor aquifer.</title>
        <authorList>
            <person name="Tully B.J."/>
            <person name="Wheat C.G."/>
            <person name="Glazer B.T."/>
            <person name="Huber J.A."/>
        </authorList>
    </citation>
    <scope>NUCLEOTIDE SEQUENCE [LARGE SCALE GENOMIC DNA]</scope>
</reference>
<proteinExistence type="predicted"/>
<sequence>MDRANLKLTLLLATIALPIGLASFSFYQGEGGSATTNNGVLISPVVDITEFAMEDQNGIEAFQSFETMVEGVEVDDYVPRPWSLIFLGTGSCDEVCGDRLFYLRQLHRLLSGDADRVARYYVNVGTSKVFDANTQSMFNEAFTDMTKVYSQGDVLLNNLAAIIPEGVNPVAEHYIFVADPLGNVMMYFTPENTPDEILRDLEKLLDQSSLG</sequence>
<organism evidence="1 2">
    <name type="scientific">SAR86 cluster bacterium</name>
    <dbReference type="NCBI Taxonomy" id="2030880"/>
    <lineage>
        <taxon>Bacteria</taxon>
        <taxon>Pseudomonadati</taxon>
        <taxon>Pseudomonadota</taxon>
        <taxon>Gammaproteobacteria</taxon>
        <taxon>SAR86 cluster</taxon>
    </lineage>
</organism>
<dbReference type="Proteomes" id="UP000228987">
    <property type="component" value="Unassembled WGS sequence"/>
</dbReference>
<dbReference type="SUPFAM" id="SSF52833">
    <property type="entry name" value="Thioredoxin-like"/>
    <property type="match status" value="1"/>
</dbReference>